<reference evidence="1 2" key="1">
    <citation type="submission" date="2015-01" db="EMBL/GenBank/DDBJ databases">
        <title>Evolution of Trichinella species and genotypes.</title>
        <authorList>
            <person name="Korhonen P.K."/>
            <person name="Edoardo P."/>
            <person name="Giuseppe L.R."/>
            <person name="Gasser R.B."/>
        </authorList>
    </citation>
    <scope>NUCLEOTIDE SEQUENCE [LARGE SCALE GENOMIC DNA]</scope>
    <source>
        <strain evidence="1">ISS1029</strain>
    </source>
</reference>
<organism evidence="1 2">
    <name type="scientific">Trichinella zimbabwensis</name>
    <dbReference type="NCBI Taxonomy" id="268475"/>
    <lineage>
        <taxon>Eukaryota</taxon>
        <taxon>Metazoa</taxon>
        <taxon>Ecdysozoa</taxon>
        <taxon>Nematoda</taxon>
        <taxon>Enoplea</taxon>
        <taxon>Dorylaimia</taxon>
        <taxon>Trichinellida</taxon>
        <taxon>Trichinellidae</taxon>
        <taxon>Trichinella</taxon>
    </lineage>
</organism>
<evidence type="ECO:0000313" key="1">
    <source>
        <dbReference type="EMBL" id="KRZ10704.1"/>
    </source>
</evidence>
<sequence>MNFASALDVGTFTVASLHELLHCWHRWKDSHLQTKLLLPEDAIETFEEMKEAPVNVILLSWRGFICCNNDKKGVGPGAKFGIGPLNGIEKRTLLPAHPLLKLYNNTIKTYDTRHCHLNSKLTVADVSQLLLSADFLCGHSLHHDMKIQRVVNSETFNAESLRRNQLLKARKTSDGVTLARV</sequence>
<name>A0A0V1HK97_9BILA</name>
<dbReference type="Proteomes" id="UP000055024">
    <property type="component" value="Unassembled WGS sequence"/>
</dbReference>
<gene>
    <name evidence="1" type="ORF">T11_15956</name>
</gene>
<protein>
    <submittedName>
        <fullName evidence="1">Uncharacterized protein</fullName>
    </submittedName>
</protein>
<evidence type="ECO:0000313" key="2">
    <source>
        <dbReference type="Proteomes" id="UP000055024"/>
    </source>
</evidence>
<comment type="caution">
    <text evidence="1">The sequence shown here is derived from an EMBL/GenBank/DDBJ whole genome shotgun (WGS) entry which is preliminary data.</text>
</comment>
<dbReference type="EMBL" id="JYDP01000057">
    <property type="protein sequence ID" value="KRZ10704.1"/>
    <property type="molecule type" value="Genomic_DNA"/>
</dbReference>
<proteinExistence type="predicted"/>
<keyword evidence="2" id="KW-1185">Reference proteome</keyword>
<dbReference type="OrthoDB" id="5940113at2759"/>
<accession>A0A0V1HK97</accession>
<dbReference type="AlphaFoldDB" id="A0A0V1HK97"/>